<dbReference type="EMBL" id="CP000268">
    <property type="protein sequence ID" value="ABD72056.1"/>
    <property type="molecule type" value="Genomic_DNA"/>
</dbReference>
<dbReference type="KEGG" id="rfr:Rfer_4370"/>
<dbReference type="Proteomes" id="UP000008332">
    <property type="component" value="Plasmid unnamed1"/>
</dbReference>
<proteinExistence type="predicted"/>
<evidence type="ECO:0000256" key="1">
    <source>
        <dbReference type="SAM" id="MobiDB-lite"/>
    </source>
</evidence>
<dbReference type="HOGENOM" id="CLU_466814_0_0_4"/>
<dbReference type="Pfam" id="PF13973">
    <property type="entry name" value="DUF4222"/>
    <property type="match status" value="1"/>
</dbReference>
<evidence type="ECO:0000313" key="3">
    <source>
        <dbReference type="Proteomes" id="UP000008332"/>
    </source>
</evidence>
<dbReference type="InterPro" id="IPR025317">
    <property type="entry name" value="DUF4222"/>
</dbReference>
<dbReference type="OrthoDB" id="8913825at2"/>
<keyword evidence="2" id="KW-0614">Plasmid</keyword>
<dbReference type="RefSeq" id="WP_011458683.1">
    <property type="nucleotide sequence ID" value="NC_007901.1"/>
</dbReference>
<accession>Q21Q89</accession>
<keyword evidence="3" id="KW-1185">Reference proteome</keyword>
<dbReference type="AlphaFoldDB" id="Q21Q89"/>
<organism evidence="2 3">
    <name type="scientific">Albidiferax ferrireducens (strain ATCC BAA-621 / DSM 15236 / T118)</name>
    <name type="common">Rhodoferax ferrireducens</name>
    <dbReference type="NCBI Taxonomy" id="338969"/>
    <lineage>
        <taxon>Bacteria</taxon>
        <taxon>Pseudomonadati</taxon>
        <taxon>Pseudomonadota</taxon>
        <taxon>Betaproteobacteria</taxon>
        <taxon>Burkholderiales</taxon>
        <taxon>Comamonadaceae</taxon>
        <taxon>Rhodoferax</taxon>
    </lineage>
</organism>
<gene>
    <name evidence="2" type="ordered locus">Rfer_4370</name>
</gene>
<dbReference type="eggNOG" id="ENOG50315V5">
    <property type="taxonomic scope" value="Bacteria"/>
</dbReference>
<protein>
    <submittedName>
        <fullName evidence="2">Uncharacterized protein</fullName>
    </submittedName>
</protein>
<feature type="region of interest" description="Disordered" evidence="1">
    <location>
        <begin position="134"/>
        <end position="154"/>
    </location>
</feature>
<reference evidence="3" key="1">
    <citation type="submission" date="2006-02" db="EMBL/GenBank/DDBJ databases">
        <title>Complete sequence of plasmid 1 of Rhodoferax ferrireducens DSM 15236.</title>
        <authorList>
            <person name="Copeland A."/>
            <person name="Lucas S."/>
            <person name="Lapidus A."/>
            <person name="Barry K."/>
            <person name="Detter J.C."/>
            <person name="Glavina del Rio T."/>
            <person name="Hammon N."/>
            <person name="Israni S."/>
            <person name="Pitluck S."/>
            <person name="Brettin T."/>
            <person name="Bruce D."/>
            <person name="Han C."/>
            <person name="Tapia R."/>
            <person name="Gilna P."/>
            <person name="Kiss H."/>
            <person name="Schmutz J."/>
            <person name="Larimer F."/>
            <person name="Land M."/>
            <person name="Kyrpides N."/>
            <person name="Ivanova N."/>
            <person name="Richardson P."/>
        </authorList>
    </citation>
    <scope>NUCLEOTIDE SEQUENCE [LARGE SCALE GENOMIC DNA]</scope>
    <source>
        <strain evidence="3">ATCC BAA-621 / DSM 15236 / T118</strain>
        <plasmid evidence="3">Plasmid pDSM15236</plasmid>
    </source>
</reference>
<name>Q21Q89_ALBFT</name>
<evidence type="ECO:0000313" key="2">
    <source>
        <dbReference type="EMBL" id="ABD72056.1"/>
    </source>
</evidence>
<geneLocation type="plasmid" evidence="3">
    <name>pDSM15236</name>
</geneLocation>
<sequence>MSSKNIGRDADTDRTHLLQDWTVRYGTDALIFNCQAENIGHAISQCANAYPGDTIVSAFLDALTGTNSVIVALPAAFQLMVDGSPRSGPWFVIVDKTTGDLAPDLVIGDVACYQSYDEARQALDFNLTEYAKESARTAQPSQDSPRQSDDDAKRARISAAGYTIQSQGIGTAMEGWWALLPGETEFHAAEEGENQNYLGFFSNEQDLLDELDDSLTDNALSSSKLYTDETGYTVEISAMDMENVAFARQGGGLLVTMPRKEFEAKFKPTTVPEFSLIGVKAEWLPDDLKVYAYSQGLRWNGWAMPRFELSAALKLLEYIPELRWNSARDEFRLQPGEPEDVWTGEDVQVGNRTLHLYPIGAGSWCWDQERAIPTLDETIALMKKEILLDVRGRRVPMDVKTFSDLHAYVDANEYGEFCVDSVADAMIAYFGGRDEHEGMPDRMLEYINAAQNAINEWLAAGGLLTEIGQLADVERAKLETDGALLRERKAPHPLVGQSFTGEGTPSAIDSSNSKTAIDIVLAVCNDFDGNGIYSVGTSAALRAMAVHWQHHIAQGDNPKVISDDLDEMRNQLEVMRAEIMRRIA</sequence>